<accession>A0ACC1RH44</accession>
<name>A0ACC1RH44_9APHY</name>
<gene>
    <name evidence="1" type="ORF">NM688_g9444</name>
</gene>
<dbReference type="Proteomes" id="UP001148662">
    <property type="component" value="Unassembled WGS sequence"/>
</dbReference>
<organism evidence="1 2">
    <name type="scientific">Phlebia brevispora</name>
    <dbReference type="NCBI Taxonomy" id="194682"/>
    <lineage>
        <taxon>Eukaryota</taxon>
        <taxon>Fungi</taxon>
        <taxon>Dikarya</taxon>
        <taxon>Basidiomycota</taxon>
        <taxon>Agaricomycotina</taxon>
        <taxon>Agaricomycetes</taxon>
        <taxon>Polyporales</taxon>
        <taxon>Meruliaceae</taxon>
        <taxon>Phlebia</taxon>
    </lineage>
</organism>
<protein>
    <submittedName>
        <fullName evidence="1">Uncharacterized protein</fullName>
    </submittedName>
</protein>
<dbReference type="EMBL" id="JANHOG010002972">
    <property type="protein sequence ID" value="KAJ3518388.1"/>
    <property type="molecule type" value="Genomic_DNA"/>
</dbReference>
<reference evidence="1" key="1">
    <citation type="submission" date="2022-07" db="EMBL/GenBank/DDBJ databases">
        <title>Genome Sequence of Phlebia brevispora.</title>
        <authorList>
            <person name="Buettner E."/>
        </authorList>
    </citation>
    <scope>NUCLEOTIDE SEQUENCE</scope>
    <source>
        <strain evidence="1">MPL23</strain>
    </source>
</reference>
<sequence length="551" mass="62105">MWPPMWRTSKANPQPPSITTLRLQSIDFTGRTLVLDLGPLWFKLQYLTHTSVQMYRKSMWFDSICKVNQMDRGFKIGMAFEFDEFILAFPSEDMVFQPQWATTHGGLPKSPPDVVLENQRFLQAVATWISERVAGQTNRFRFACDVVRETTTVFGGVGVYTVVELFFLAGISPFLTEAEVFDCPSRTARLCEAMWVYANNARENIWPLLRSCMINDILAPTKKQRMEYARRVKVYGKLRTEMPMRMKALLAILAHLGSKGEVCSRTQLVGLHDIFEPTYLQPALARAGNLGHLIFGRMIWQDREEDSDSLGSKTGSTSADGNNKDIYILDNTAHTYGTDGADDLHCMHSIDDSGGSKSDGANDTETEDKDDTDNLHNTSNAGKGNNKGTQKACNDPLTQMFLARGLLGGKTRTYLQQYKPMFLDPKDMHGKGLVRWAPTHTYCSNKKDIWAVTELFPPNVVHGLAPRNGKEKNTTVTAWPLDDDERWRRTFDYKINHTLDVLVGPLEYCGNANIIRIAGGKKVVAWLSAVTIPLFIHTIVRSKCKDAIAWL</sequence>
<evidence type="ECO:0000313" key="1">
    <source>
        <dbReference type="EMBL" id="KAJ3518388.1"/>
    </source>
</evidence>
<proteinExistence type="predicted"/>
<evidence type="ECO:0000313" key="2">
    <source>
        <dbReference type="Proteomes" id="UP001148662"/>
    </source>
</evidence>
<comment type="caution">
    <text evidence="1">The sequence shown here is derived from an EMBL/GenBank/DDBJ whole genome shotgun (WGS) entry which is preliminary data.</text>
</comment>
<keyword evidence="2" id="KW-1185">Reference proteome</keyword>